<feature type="region of interest" description="Disordered" evidence="1">
    <location>
        <begin position="54"/>
        <end position="80"/>
    </location>
</feature>
<dbReference type="AlphaFoldDB" id="A0A8T0RBP9"/>
<accession>A0A8T0RBP9</accession>
<evidence type="ECO:0000313" key="3">
    <source>
        <dbReference type="Proteomes" id="UP000823388"/>
    </source>
</evidence>
<evidence type="ECO:0000256" key="1">
    <source>
        <dbReference type="SAM" id="MobiDB-lite"/>
    </source>
</evidence>
<gene>
    <name evidence="2" type="ORF">PVAP13_6KG166800</name>
</gene>
<keyword evidence="3" id="KW-1185">Reference proteome</keyword>
<name>A0A8T0RBP9_PANVG</name>
<proteinExistence type="predicted"/>
<dbReference type="EMBL" id="CM029047">
    <property type="protein sequence ID" value="KAG2583277.1"/>
    <property type="molecule type" value="Genomic_DNA"/>
</dbReference>
<evidence type="ECO:0000313" key="2">
    <source>
        <dbReference type="EMBL" id="KAG2583277.1"/>
    </source>
</evidence>
<reference evidence="2" key="1">
    <citation type="submission" date="2020-05" db="EMBL/GenBank/DDBJ databases">
        <title>WGS assembly of Panicum virgatum.</title>
        <authorList>
            <person name="Lovell J.T."/>
            <person name="Jenkins J."/>
            <person name="Shu S."/>
            <person name="Juenger T.E."/>
            <person name="Schmutz J."/>
        </authorList>
    </citation>
    <scope>NUCLEOTIDE SEQUENCE</scope>
    <source>
        <strain evidence="2">AP13</strain>
    </source>
</reference>
<comment type="caution">
    <text evidence="2">The sequence shown here is derived from an EMBL/GenBank/DDBJ whole genome shotgun (WGS) entry which is preliminary data.</text>
</comment>
<protein>
    <submittedName>
        <fullName evidence="2">Uncharacterized protein</fullName>
    </submittedName>
</protein>
<dbReference type="Proteomes" id="UP000823388">
    <property type="component" value="Chromosome 6K"/>
</dbReference>
<organism evidence="2 3">
    <name type="scientific">Panicum virgatum</name>
    <name type="common">Blackwell switchgrass</name>
    <dbReference type="NCBI Taxonomy" id="38727"/>
    <lineage>
        <taxon>Eukaryota</taxon>
        <taxon>Viridiplantae</taxon>
        <taxon>Streptophyta</taxon>
        <taxon>Embryophyta</taxon>
        <taxon>Tracheophyta</taxon>
        <taxon>Spermatophyta</taxon>
        <taxon>Magnoliopsida</taxon>
        <taxon>Liliopsida</taxon>
        <taxon>Poales</taxon>
        <taxon>Poaceae</taxon>
        <taxon>PACMAD clade</taxon>
        <taxon>Panicoideae</taxon>
        <taxon>Panicodae</taxon>
        <taxon>Paniceae</taxon>
        <taxon>Panicinae</taxon>
        <taxon>Panicum</taxon>
        <taxon>Panicum sect. Hiantes</taxon>
    </lineage>
</organism>
<sequence>MAALWEKALHVDGAIRSCGLWTVYPESAIARAGHVCLGTTALMQPQKVRRATVGSTSTSALLERPAGPLHPWDSSTHLGDSSTLDARRVLLSTRQ</sequence>